<keyword evidence="5" id="KW-0443">Lipid metabolism</keyword>
<dbReference type="EMBL" id="CAFBIY010000056">
    <property type="protein sequence ID" value="CAB4850514.1"/>
    <property type="molecule type" value="Genomic_DNA"/>
</dbReference>
<dbReference type="PANTHER" id="PTHR21624">
    <property type="entry name" value="STEROL DESATURASE-RELATED PROTEIN"/>
    <property type="match status" value="1"/>
</dbReference>
<keyword evidence="4" id="KW-0560">Oxidoreductase</keyword>
<organism evidence="9">
    <name type="scientific">freshwater metagenome</name>
    <dbReference type="NCBI Taxonomy" id="449393"/>
    <lineage>
        <taxon>unclassified sequences</taxon>
        <taxon>metagenomes</taxon>
        <taxon>ecological metagenomes</taxon>
    </lineage>
</organism>
<dbReference type="GO" id="GO:0005506">
    <property type="term" value="F:iron ion binding"/>
    <property type="evidence" value="ECO:0007669"/>
    <property type="project" value="InterPro"/>
</dbReference>
<evidence type="ECO:0000256" key="7">
    <source>
        <dbReference type="SAM" id="Phobius"/>
    </source>
</evidence>
<dbReference type="InterPro" id="IPR006694">
    <property type="entry name" value="Fatty_acid_hydroxylase"/>
</dbReference>
<comment type="subcellular location">
    <subcellularLocation>
        <location evidence="1">Endomembrane system</location>
        <topology evidence="1">Multi-pass membrane protein</topology>
    </subcellularLocation>
</comment>
<dbReference type="GO" id="GO:0016020">
    <property type="term" value="C:membrane"/>
    <property type="evidence" value="ECO:0007669"/>
    <property type="project" value="GOC"/>
</dbReference>
<keyword evidence="6 7" id="KW-0472">Membrane</keyword>
<feature type="transmembrane region" description="Helical" evidence="7">
    <location>
        <begin position="86"/>
        <end position="105"/>
    </location>
</feature>
<evidence type="ECO:0000259" key="8">
    <source>
        <dbReference type="Pfam" id="PF04116"/>
    </source>
</evidence>
<sequence length="373" mass="41438">MRQTMEMVDLSVAVTPLYYGSMAWEKRALERRAALEGPSTADYLMPDSKTSLAFGALSLTTPITAALAAYAVPFKVGKRSGRVGKVVLGVAVTAAAVTTVADYLARTADTRSEAGRSAKAKARKVAAVGGVAAVVAGGVVLTAATAALTSATRFWRKGQARDLGNGVVPWALSMVWWDLAYYWNHRFQHESRARWAIHVVHHSSEHYNLSTALRQPVAGAFGVWVPYGLPAAVGVRPSIIETSRALNLIYQYWIHTDMVKSLGAGEAVLNTPSHHRVHHGRNKRYIDRNHAGILIIWDRMFGTFTREERDVEPVVYGLTTNVESYNLWTVATHEYRDMFREVARSTNWRDRLGFVLRSPGWAYRRRQELAAEQ</sequence>
<keyword evidence="3 7" id="KW-1133">Transmembrane helix</keyword>
<gene>
    <name evidence="9" type="ORF">UFOPK3267_01221</name>
</gene>
<dbReference type="GO" id="GO:0050479">
    <property type="term" value="F:glyceryl-ether monooxygenase activity"/>
    <property type="evidence" value="ECO:0007669"/>
    <property type="project" value="TreeGrafter"/>
</dbReference>
<dbReference type="GO" id="GO:0006643">
    <property type="term" value="P:membrane lipid metabolic process"/>
    <property type="evidence" value="ECO:0007669"/>
    <property type="project" value="TreeGrafter"/>
</dbReference>
<dbReference type="GO" id="GO:0005783">
    <property type="term" value="C:endoplasmic reticulum"/>
    <property type="evidence" value="ECO:0007669"/>
    <property type="project" value="TreeGrafter"/>
</dbReference>
<dbReference type="PANTHER" id="PTHR21624:SF1">
    <property type="entry name" value="ALKYLGLYCEROL MONOOXYGENASE"/>
    <property type="match status" value="1"/>
</dbReference>
<dbReference type="GO" id="GO:0008610">
    <property type="term" value="P:lipid biosynthetic process"/>
    <property type="evidence" value="ECO:0007669"/>
    <property type="project" value="InterPro"/>
</dbReference>
<protein>
    <submittedName>
        <fullName evidence="9">Unannotated protein</fullName>
    </submittedName>
</protein>
<feature type="transmembrane region" description="Helical" evidence="7">
    <location>
        <begin position="52"/>
        <end position="74"/>
    </location>
</feature>
<proteinExistence type="predicted"/>
<feature type="domain" description="Fatty acid hydroxylase" evidence="8">
    <location>
        <begin position="170"/>
        <end position="303"/>
    </location>
</feature>
<reference evidence="9" key="1">
    <citation type="submission" date="2020-05" db="EMBL/GenBank/DDBJ databases">
        <authorList>
            <person name="Chiriac C."/>
            <person name="Salcher M."/>
            <person name="Ghai R."/>
            <person name="Kavagutti S V."/>
        </authorList>
    </citation>
    <scope>NUCLEOTIDE SEQUENCE</scope>
</reference>
<name>A0A6J7C057_9ZZZZ</name>
<dbReference type="Pfam" id="PF04116">
    <property type="entry name" value="FA_hydroxylase"/>
    <property type="match status" value="1"/>
</dbReference>
<evidence type="ECO:0000256" key="2">
    <source>
        <dbReference type="ARBA" id="ARBA00022692"/>
    </source>
</evidence>
<evidence type="ECO:0000256" key="6">
    <source>
        <dbReference type="ARBA" id="ARBA00023136"/>
    </source>
</evidence>
<evidence type="ECO:0000256" key="3">
    <source>
        <dbReference type="ARBA" id="ARBA00022989"/>
    </source>
</evidence>
<accession>A0A6J7C057</accession>
<evidence type="ECO:0000256" key="4">
    <source>
        <dbReference type="ARBA" id="ARBA00023002"/>
    </source>
</evidence>
<evidence type="ECO:0000313" key="9">
    <source>
        <dbReference type="EMBL" id="CAB4850514.1"/>
    </source>
</evidence>
<keyword evidence="2 7" id="KW-0812">Transmembrane</keyword>
<evidence type="ECO:0000256" key="1">
    <source>
        <dbReference type="ARBA" id="ARBA00004127"/>
    </source>
</evidence>
<evidence type="ECO:0000256" key="5">
    <source>
        <dbReference type="ARBA" id="ARBA00023098"/>
    </source>
</evidence>
<dbReference type="AlphaFoldDB" id="A0A6J7C057"/>
<dbReference type="InterPro" id="IPR051689">
    <property type="entry name" value="Sterol_desaturase/TMEM195"/>
</dbReference>
<feature type="transmembrane region" description="Helical" evidence="7">
    <location>
        <begin position="125"/>
        <end position="147"/>
    </location>
</feature>